<dbReference type="EMBL" id="JASNQZ010000007">
    <property type="protein sequence ID" value="KAL0954329.1"/>
    <property type="molecule type" value="Genomic_DNA"/>
</dbReference>
<evidence type="ECO:0000313" key="2">
    <source>
        <dbReference type="Proteomes" id="UP001556367"/>
    </source>
</evidence>
<keyword evidence="2" id="KW-1185">Reference proteome</keyword>
<evidence type="ECO:0000313" key="1">
    <source>
        <dbReference type="EMBL" id="KAL0954329.1"/>
    </source>
</evidence>
<comment type="caution">
    <text evidence="1">The sequence shown here is derived from an EMBL/GenBank/DDBJ whole genome shotgun (WGS) entry which is preliminary data.</text>
</comment>
<proteinExistence type="predicted"/>
<organism evidence="1 2">
    <name type="scientific">Hohenbuehelia grisea</name>
    <dbReference type="NCBI Taxonomy" id="104357"/>
    <lineage>
        <taxon>Eukaryota</taxon>
        <taxon>Fungi</taxon>
        <taxon>Dikarya</taxon>
        <taxon>Basidiomycota</taxon>
        <taxon>Agaricomycotina</taxon>
        <taxon>Agaricomycetes</taxon>
        <taxon>Agaricomycetidae</taxon>
        <taxon>Agaricales</taxon>
        <taxon>Pleurotineae</taxon>
        <taxon>Pleurotaceae</taxon>
        <taxon>Hohenbuehelia</taxon>
    </lineage>
</organism>
<dbReference type="Proteomes" id="UP001556367">
    <property type="component" value="Unassembled WGS sequence"/>
</dbReference>
<sequence length="297" mass="33860">MSYRVEFVHQTHQPDLSNQNHILPLPTNIPLSISGIVDSTTQIISQPVPQPVEVPSWVSDSLQQLMAEINDWKLQYKLIDIDSMVVLANEYLKVLNSGKYFETATVDDFFRSHINPTSEIMARLDTAFSSSATFYRRLESIMPGIPTDRLLDFNHSLRLIQRDRKVVRVALERIIAPFHSWMMQLSPFLTKVLKSVTDATPSAYSSGLLKSKSVRLLAPKQWLDDNLINYCLGNHEGREVILIKGYDNLILCSTSLWSRISHCLQKYDKSVSPFSAGEKKNWPSWHRGMGLSWPPMG</sequence>
<gene>
    <name evidence="1" type="ORF">HGRIS_003327</name>
</gene>
<protein>
    <submittedName>
        <fullName evidence="1">Uncharacterized protein</fullName>
    </submittedName>
</protein>
<name>A0ABR3JF27_9AGAR</name>
<reference evidence="2" key="1">
    <citation type="submission" date="2024-06" db="EMBL/GenBank/DDBJ databases">
        <title>Multi-omics analyses provide insights into the biosynthesis of the anticancer antibiotic pleurotin in Hohenbuehelia grisea.</title>
        <authorList>
            <person name="Weaver J.A."/>
            <person name="Alberti F."/>
        </authorList>
    </citation>
    <scope>NUCLEOTIDE SEQUENCE [LARGE SCALE GENOMIC DNA]</scope>
    <source>
        <strain evidence="2">T-177</strain>
    </source>
</reference>
<accession>A0ABR3JF27</accession>